<feature type="domain" description="Bacterial type II secretion system protein E" evidence="4">
    <location>
        <begin position="90"/>
        <end position="423"/>
    </location>
</feature>
<dbReference type="Gene3D" id="3.30.300.160">
    <property type="entry name" value="Type II secretion system, protein E, N-terminal domain"/>
    <property type="match status" value="1"/>
</dbReference>
<dbReference type="Gene3D" id="3.40.50.300">
    <property type="entry name" value="P-loop containing nucleotide triphosphate hydrolases"/>
    <property type="match status" value="1"/>
</dbReference>
<evidence type="ECO:0000256" key="3">
    <source>
        <dbReference type="ARBA" id="ARBA00022840"/>
    </source>
</evidence>
<dbReference type="RefSeq" id="WP_291682563.1">
    <property type="nucleotide sequence ID" value="NZ_CACRTV010000047.1"/>
</dbReference>
<dbReference type="CDD" id="cd01129">
    <property type="entry name" value="PulE-GspE-like"/>
    <property type="match status" value="1"/>
</dbReference>
<dbReference type="InterPro" id="IPR037257">
    <property type="entry name" value="T2SS_E_N_sf"/>
</dbReference>
<evidence type="ECO:0000313" key="6">
    <source>
        <dbReference type="EMBL" id="VYU28450.1"/>
    </source>
</evidence>
<dbReference type="InterPro" id="IPR027417">
    <property type="entry name" value="P-loop_NTPase"/>
</dbReference>
<evidence type="ECO:0000256" key="2">
    <source>
        <dbReference type="ARBA" id="ARBA00022741"/>
    </source>
</evidence>
<dbReference type="InterPro" id="IPR001482">
    <property type="entry name" value="T2SS/T4SS_dom"/>
</dbReference>
<name>A0A6N3DHM7_9CLOT</name>
<organism evidence="6">
    <name type="scientific">Clostridium paraputrificum</name>
    <dbReference type="NCBI Taxonomy" id="29363"/>
    <lineage>
        <taxon>Bacteria</taxon>
        <taxon>Bacillati</taxon>
        <taxon>Bacillota</taxon>
        <taxon>Clostridia</taxon>
        <taxon>Eubacteriales</taxon>
        <taxon>Clostridiaceae</taxon>
        <taxon>Clostridium</taxon>
    </lineage>
</organism>
<evidence type="ECO:0000259" key="4">
    <source>
        <dbReference type="Pfam" id="PF00437"/>
    </source>
</evidence>
<dbReference type="EMBL" id="CACRTV010000047">
    <property type="protein sequence ID" value="VYU28450.1"/>
    <property type="molecule type" value="Genomic_DNA"/>
</dbReference>
<comment type="similarity">
    <text evidence="1">Belongs to the GSP E family.</text>
</comment>
<dbReference type="GO" id="GO:0005524">
    <property type="term" value="F:ATP binding"/>
    <property type="evidence" value="ECO:0007669"/>
    <property type="project" value="UniProtKB-KW"/>
</dbReference>
<dbReference type="Gene3D" id="3.30.450.90">
    <property type="match status" value="1"/>
</dbReference>
<dbReference type="GO" id="GO:0005886">
    <property type="term" value="C:plasma membrane"/>
    <property type="evidence" value="ECO:0007669"/>
    <property type="project" value="TreeGrafter"/>
</dbReference>
<dbReference type="GO" id="GO:0016887">
    <property type="term" value="F:ATP hydrolysis activity"/>
    <property type="evidence" value="ECO:0007669"/>
    <property type="project" value="TreeGrafter"/>
</dbReference>
<evidence type="ECO:0000256" key="1">
    <source>
        <dbReference type="ARBA" id="ARBA00006611"/>
    </source>
</evidence>
<dbReference type="Pfam" id="PF05157">
    <property type="entry name" value="MshEN"/>
    <property type="match status" value="1"/>
</dbReference>
<dbReference type="PANTHER" id="PTHR30258">
    <property type="entry name" value="TYPE II SECRETION SYSTEM PROTEIN GSPE-RELATED"/>
    <property type="match status" value="1"/>
</dbReference>
<protein>
    <submittedName>
        <fullName evidence="6">Type II secretion system protein E</fullName>
    </submittedName>
</protein>
<gene>
    <name evidence="6" type="primary">gspE</name>
    <name evidence="6" type="ORF">CPLFYP93_01871</name>
</gene>
<dbReference type="PANTHER" id="PTHR30258:SF1">
    <property type="entry name" value="PROTEIN TRANSPORT PROTEIN HOFB HOMOLOG"/>
    <property type="match status" value="1"/>
</dbReference>
<evidence type="ECO:0000259" key="5">
    <source>
        <dbReference type="Pfam" id="PF05157"/>
    </source>
</evidence>
<keyword evidence="2" id="KW-0547">Nucleotide-binding</keyword>
<dbReference type="AlphaFoldDB" id="A0A6N3DHM7"/>
<sequence>MSNSDRLIDKIDIRVARKIAIDQAKEYGVLPIYEDGKNVYIATTETPNNEVIDILSFLFNKKIKLIYREKDEILDLIQNILNFKIEDIEVVIFKEAIACNASDIHYEPEENGLNIRFRINGSLTLVRKLSLEDYQKISSRLKIKAGMDITEKRRPQDGKLFMWCKDKKYNCRLSTVPVIYGEKIVLRILYSDRFLTPIEDLKFTREQQQTLSRIIRLKNGLVLVNGPTGSGKSTTLYTILNEIKDDDINISTLEDPVEVTMKGINQVNLNHKIGLTFVEGLRSLLRQDPNVIMVGEIRDEETAKMAVRSAITGHKVYSTIHTKSPREVYLRLEEMGVKGYLIKDALVGIISQRLIKLLCKCKEEIGVIDLNGENIKIYKKGGCSICNNSGYVGRQLIASVYHIDKKLKGELAQIYEKEDLLSNCQMVNSLRNLLLKGVIDYYDYLSILEGEELNEN</sequence>
<dbReference type="InterPro" id="IPR007831">
    <property type="entry name" value="T2SS_GspE_N"/>
</dbReference>
<accession>A0A6N3DHM7</accession>
<dbReference type="SUPFAM" id="SSF52540">
    <property type="entry name" value="P-loop containing nucleoside triphosphate hydrolases"/>
    <property type="match status" value="1"/>
</dbReference>
<dbReference type="SUPFAM" id="SSF160246">
    <property type="entry name" value="EspE N-terminal domain-like"/>
    <property type="match status" value="1"/>
</dbReference>
<reference evidence="6" key="1">
    <citation type="submission" date="2019-11" db="EMBL/GenBank/DDBJ databases">
        <authorList>
            <person name="Feng L."/>
        </authorList>
    </citation>
    <scope>NUCLEOTIDE SEQUENCE</scope>
    <source>
        <strain evidence="6">CParaputrificumLFYP93</strain>
    </source>
</reference>
<feature type="domain" description="Type II secretion system protein GspE N-terminal" evidence="5">
    <location>
        <begin position="10"/>
        <end position="80"/>
    </location>
</feature>
<dbReference type="Pfam" id="PF00437">
    <property type="entry name" value="T2SSE"/>
    <property type="match status" value="1"/>
</dbReference>
<keyword evidence="3" id="KW-0067">ATP-binding</keyword>
<proteinExistence type="inferred from homology"/>